<gene>
    <name evidence="1" type="ORF">Amon01_000729800</name>
</gene>
<comment type="caution">
    <text evidence="1">The sequence shown here is derived from an EMBL/GenBank/DDBJ whole genome shotgun (WGS) entry which is preliminary data.</text>
</comment>
<dbReference type="EMBL" id="BSXU01005280">
    <property type="protein sequence ID" value="GMG52133.1"/>
    <property type="molecule type" value="Genomic_DNA"/>
</dbReference>
<dbReference type="AlphaFoldDB" id="A0A9W7DJK8"/>
<name>A0A9W7DJK8_AMBMO</name>
<protein>
    <submittedName>
        <fullName evidence="1">Unnamed protein product</fullName>
    </submittedName>
</protein>
<sequence length="123" mass="13248">MSSSVVEMTSADFFGTSKVAVVGTGDGSLIQIQFSSSMDKLDDVLNTPVSGNFIPLGEFNNVSSALRSQLSLRCLPSFTRSDDGDDDETLDIEIVDITHLSDLISGSDERIVSKLVQARMLLE</sequence>
<accession>A0A9W7DJK8</accession>
<evidence type="ECO:0000313" key="2">
    <source>
        <dbReference type="Proteomes" id="UP001165063"/>
    </source>
</evidence>
<reference evidence="1" key="1">
    <citation type="submission" date="2023-04" db="EMBL/GenBank/DDBJ databases">
        <title>Ambrosiozyma monospora NBRC 1965.</title>
        <authorList>
            <person name="Ichikawa N."/>
            <person name="Sato H."/>
            <person name="Tonouchi N."/>
        </authorList>
    </citation>
    <scope>NUCLEOTIDE SEQUENCE</scope>
    <source>
        <strain evidence="1">NBRC 1965</strain>
    </source>
</reference>
<evidence type="ECO:0000313" key="1">
    <source>
        <dbReference type="EMBL" id="GMG52133.1"/>
    </source>
</evidence>
<organism evidence="1 2">
    <name type="scientific">Ambrosiozyma monospora</name>
    <name type="common">Yeast</name>
    <name type="synonym">Endomycopsis monosporus</name>
    <dbReference type="NCBI Taxonomy" id="43982"/>
    <lineage>
        <taxon>Eukaryota</taxon>
        <taxon>Fungi</taxon>
        <taxon>Dikarya</taxon>
        <taxon>Ascomycota</taxon>
        <taxon>Saccharomycotina</taxon>
        <taxon>Pichiomycetes</taxon>
        <taxon>Pichiales</taxon>
        <taxon>Pichiaceae</taxon>
        <taxon>Ambrosiozyma</taxon>
    </lineage>
</organism>
<dbReference type="Proteomes" id="UP001165063">
    <property type="component" value="Unassembled WGS sequence"/>
</dbReference>
<keyword evidence="2" id="KW-1185">Reference proteome</keyword>
<proteinExistence type="predicted"/>